<evidence type="ECO:0000313" key="1">
    <source>
        <dbReference type="EMBL" id="KKN57981.1"/>
    </source>
</evidence>
<gene>
    <name evidence="1" type="ORF">LCGC14_0556390</name>
</gene>
<reference evidence="1" key="1">
    <citation type="journal article" date="2015" name="Nature">
        <title>Complex archaea that bridge the gap between prokaryotes and eukaryotes.</title>
        <authorList>
            <person name="Spang A."/>
            <person name="Saw J.H."/>
            <person name="Jorgensen S.L."/>
            <person name="Zaremba-Niedzwiedzka K."/>
            <person name="Martijn J."/>
            <person name="Lind A.E."/>
            <person name="van Eijk R."/>
            <person name="Schleper C."/>
            <person name="Guy L."/>
            <person name="Ettema T.J."/>
        </authorList>
    </citation>
    <scope>NUCLEOTIDE SEQUENCE</scope>
</reference>
<name>A0A0F9U9N3_9ZZZZ</name>
<organism evidence="1">
    <name type="scientific">marine sediment metagenome</name>
    <dbReference type="NCBI Taxonomy" id="412755"/>
    <lineage>
        <taxon>unclassified sequences</taxon>
        <taxon>metagenomes</taxon>
        <taxon>ecological metagenomes</taxon>
    </lineage>
</organism>
<sequence length="54" mass="6178">MMTASHHTAIKVLEGVIKQIKEKAVLVENVPMVHTGDLIEFLENWKRHVITERG</sequence>
<proteinExistence type="predicted"/>
<comment type="caution">
    <text evidence="1">The sequence shown here is derived from an EMBL/GenBank/DDBJ whole genome shotgun (WGS) entry which is preliminary data.</text>
</comment>
<accession>A0A0F9U9N3</accession>
<dbReference type="AlphaFoldDB" id="A0A0F9U9N3"/>
<dbReference type="EMBL" id="LAZR01000780">
    <property type="protein sequence ID" value="KKN57981.1"/>
    <property type="molecule type" value="Genomic_DNA"/>
</dbReference>
<protein>
    <submittedName>
        <fullName evidence="1">Uncharacterized protein</fullName>
    </submittedName>
</protein>